<dbReference type="AlphaFoldDB" id="A0A1R4KGJ2"/>
<name>A0A1R4KGJ2_9MICO</name>
<protein>
    <submittedName>
        <fullName evidence="2">Uncharacterized protein</fullName>
    </submittedName>
</protein>
<organism evidence="2 3">
    <name type="scientific">Microbacterium esteraromaticum</name>
    <dbReference type="NCBI Taxonomy" id="57043"/>
    <lineage>
        <taxon>Bacteria</taxon>
        <taxon>Bacillati</taxon>
        <taxon>Actinomycetota</taxon>
        <taxon>Actinomycetes</taxon>
        <taxon>Micrococcales</taxon>
        <taxon>Microbacteriaceae</taxon>
        <taxon>Microbacterium</taxon>
    </lineage>
</organism>
<reference evidence="2 3" key="1">
    <citation type="submission" date="2017-02" db="EMBL/GenBank/DDBJ databases">
        <authorList>
            <person name="Peterson S.W."/>
        </authorList>
    </citation>
    <scope>NUCLEOTIDE SEQUENCE [LARGE SCALE GENOMIC DNA]</scope>
    <source>
        <strain evidence="2 3">B Mb 05.01</strain>
    </source>
</reference>
<evidence type="ECO:0000313" key="3">
    <source>
        <dbReference type="Proteomes" id="UP000196320"/>
    </source>
</evidence>
<feature type="region of interest" description="Disordered" evidence="1">
    <location>
        <begin position="14"/>
        <end position="54"/>
    </location>
</feature>
<gene>
    <name evidence="2" type="ORF">FM104_12460</name>
</gene>
<dbReference type="EMBL" id="FUKO01000033">
    <property type="protein sequence ID" value="SJN43204.1"/>
    <property type="molecule type" value="Genomic_DNA"/>
</dbReference>
<dbReference type="RefSeq" id="WP_179206785.1">
    <property type="nucleotide sequence ID" value="NZ_FUKO01000033.1"/>
</dbReference>
<sequence length="54" mass="5707">MGFTQEQIAAIQACAKQSADEAPPVGEVTSNRLLKMLSTGDASEEKPRRMDAAG</sequence>
<evidence type="ECO:0000256" key="1">
    <source>
        <dbReference type="SAM" id="MobiDB-lite"/>
    </source>
</evidence>
<evidence type="ECO:0000313" key="2">
    <source>
        <dbReference type="EMBL" id="SJN43204.1"/>
    </source>
</evidence>
<accession>A0A1R4KGJ2</accession>
<keyword evidence="3" id="KW-1185">Reference proteome</keyword>
<feature type="compositionally biased region" description="Basic and acidic residues" evidence="1">
    <location>
        <begin position="43"/>
        <end position="54"/>
    </location>
</feature>
<dbReference type="Proteomes" id="UP000196320">
    <property type="component" value="Unassembled WGS sequence"/>
</dbReference>
<proteinExistence type="predicted"/>